<dbReference type="RefSeq" id="WP_171718028.1">
    <property type="nucleotide sequence ID" value="NZ_WHOB01000043.1"/>
</dbReference>
<proteinExistence type="inferred from homology"/>
<dbReference type="CDD" id="cd06558">
    <property type="entry name" value="crotonase-like"/>
    <property type="match status" value="1"/>
</dbReference>
<reference evidence="2 3" key="1">
    <citation type="submission" date="2019-10" db="EMBL/GenBank/DDBJ databases">
        <title>Description of Paenibacillus terricola sp. nov.</title>
        <authorList>
            <person name="Carlier A."/>
            <person name="Qi S."/>
        </authorList>
    </citation>
    <scope>NUCLEOTIDE SEQUENCE [LARGE SCALE GENOMIC DNA]</scope>
    <source>
        <strain evidence="2 3">LMG 31459</strain>
    </source>
</reference>
<evidence type="ECO:0000313" key="2">
    <source>
        <dbReference type="EMBL" id="NOU80365.1"/>
    </source>
</evidence>
<name>A0ABX1YH84_9BACL</name>
<evidence type="ECO:0000256" key="1">
    <source>
        <dbReference type="ARBA" id="ARBA00005254"/>
    </source>
</evidence>
<dbReference type="InterPro" id="IPR051683">
    <property type="entry name" value="Enoyl-CoA_Hydratase/Isomerase"/>
</dbReference>
<gene>
    <name evidence="2" type="ORF">GC101_15955</name>
</gene>
<dbReference type="EMBL" id="WHOB01000043">
    <property type="protein sequence ID" value="NOU80365.1"/>
    <property type="molecule type" value="Genomic_DNA"/>
</dbReference>
<dbReference type="InterPro" id="IPR001753">
    <property type="entry name" value="Enoyl-CoA_hydra/iso"/>
</dbReference>
<organism evidence="2 3">
    <name type="scientific">Paenibacillus phytohabitans</name>
    <dbReference type="NCBI Taxonomy" id="2654978"/>
    <lineage>
        <taxon>Bacteria</taxon>
        <taxon>Bacillati</taxon>
        <taxon>Bacillota</taxon>
        <taxon>Bacilli</taxon>
        <taxon>Bacillales</taxon>
        <taxon>Paenibacillaceae</taxon>
        <taxon>Paenibacillus</taxon>
    </lineage>
</organism>
<dbReference type="NCBIfam" id="NF005498">
    <property type="entry name" value="PRK07112.1"/>
    <property type="match status" value="1"/>
</dbReference>
<dbReference type="Pfam" id="PF00378">
    <property type="entry name" value="ECH_1"/>
    <property type="match status" value="1"/>
</dbReference>
<keyword evidence="3" id="KW-1185">Reference proteome</keyword>
<evidence type="ECO:0000313" key="3">
    <source>
        <dbReference type="Proteomes" id="UP000596857"/>
    </source>
</evidence>
<protein>
    <submittedName>
        <fullName evidence="2">Enoyl-CoA hydratase/isomerase</fullName>
    </submittedName>
</protein>
<accession>A0ABX1YH84</accession>
<dbReference type="Proteomes" id="UP000596857">
    <property type="component" value="Unassembled WGS sequence"/>
</dbReference>
<dbReference type="Gene3D" id="3.90.226.10">
    <property type="entry name" value="2-enoyl-CoA Hydratase, Chain A, domain 1"/>
    <property type="match status" value="1"/>
</dbReference>
<dbReference type="InterPro" id="IPR029045">
    <property type="entry name" value="ClpP/crotonase-like_dom_sf"/>
</dbReference>
<comment type="similarity">
    <text evidence="1">Belongs to the enoyl-CoA hydratase/isomerase family.</text>
</comment>
<sequence length="255" mass="28438">MNYDTIKVRAQGQVCYLQLYRPEAGNTINDRLVEECSHALAQCEESASVIVLEGMDGIFCTGADFKGIHAKLTAGEPLDNRPEPLYALWQKLATGPFITIAHVRGKANAGGVGFAAACDIVLADEKAEFSLSELLFGLFPACVLPFLIRRTGFQKAHYMTLTTKPIPVQEAHAWGIVDGYGPDSEMLLRRHLLRLKKLPKPAIAHYKTYMNELRAILTTSKPLALAANEKIFADPRNLEKIYRYVEKGQFPWEDE</sequence>
<dbReference type="SUPFAM" id="SSF52096">
    <property type="entry name" value="ClpP/crotonase"/>
    <property type="match status" value="1"/>
</dbReference>
<comment type="caution">
    <text evidence="2">The sequence shown here is derived from an EMBL/GenBank/DDBJ whole genome shotgun (WGS) entry which is preliminary data.</text>
</comment>
<dbReference type="PANTHER" id="PTHR42964">
    <property type="entry name" value="ENOYL-COA HYDRATASE"/>
    <property type="match status" value="1"/>
</dbReference>
<dbReference type="PANTHER" id="PTHR42964:SF1">
    <property type="entry name" value="POLYKETIDE BIOSYNTHESIS ENOYL-COA HYDRATASE PKSH-RELATED"/>
    <property type="match status" value="1"/>
</dbReference>